<dbReference type="EMBL" id="NOXV01000081">
    <property type="protein sequence ID" value="OYQ48058.1"/>
    <property type="molecule type" value="Genomic_DNA"/>
</dbReference>
<evidence type="ECO:0000313" key="2">
    <source>
        <dbReference type="Proteomes" id="UP000216605"/>
    </source>
</evidence>
<reference evidence="1 2" key="1">
    <citation type="submission" date="2017-07" db="EMBL/GenBank/DDBJ databases">
        <title>Flavobacterium cyanobacteriorum sp. nov., isolated from cyanobacterial aggregates in a eutrophic lake.</title>
        <authorList>
            <person name="Cai H."/>
        </authorList>
    </citation>
    <scope>NUCLEOTIDE SEQUENCE [LARGE SCALE GENOMIC DNA]</scope>
    <source>
        <strain evidence="1 2">TH021</strain>
    </source>
</reference>
<dbReference type="OrthoDB" id="1350681at2"/>
<organism evidence="1 2">
    <name type="scientific">Flavobacterium cyanobacteriorum</name>
    <dbReference type="NCBI Taxonomy" id="2022802"/>
    <lineage>
        <taxon>Bacteria</taxon>
        <taxon>Pseudomonadati</taxon>
        <taxon>Bacteroidota</taxon>
        <taxon>Flavobacteriia</taxon>
        <taxon>Flavobacteriales</taxon>
        <taxon>Flavobacteriaceae</taxon>
        <taxon>Flavobacterium</taxon>
    </lineage>
</organism>
<dbReference type="AlphaFoldDB" id="A0A256A2S2"/>
<evidence type="ECO:0008006" key="3">
    <source>
        <dbReference type="Google" id="ProtNLM"/>
    </source>
</evidence>
<dbReference type="RefSeq" id="WP_094411662.1">
    <property type="nucleotide sequence ID" value="NZ_NOXV01000081.1"/>
</dbReference>
<proteinExistence type="predicted"/>
<keyword evidence="2" id="KW-1185">Reference proteome</keyword>
<sequence>MEKGIRFNSFMAERAIKLEFNYYGALLEFINQTVFNYYDSLEAFSSTNRSLFFSDYTDFINHLLKKYRGKQKLQVLYYIPIFVFQKIKPKFLWDTLDEILEGMVTNLGLNVEDITIKILEGLSKNHENKDDFIKELLVSYDKKETRFSILYSKLNGENFKKFVNLIHVVWFNSSYKNPDNKLYINNESPFVVNYEAKKEFTFFYSNMNISWINANLLKYEPDTSWWDEIASILHPAIGEAVKHFTETEKSFYYHPFQPIAVNNFQKQQTGVALTSPLFPAFVLKAGEDVAFWENTATAAEYTVDIITTFSGVGNIAKFRHLYKVSSKASKLRFISRAAKAVKTAARGAVGVIEISSGTVNALLKITDQRDEPWAKELSEFLLILELCSLGADLGEFLLKRARTSAKNALEYEDEIRKQLNEVVIDDGNSTRKLSEADKEKFFDELYEVVEKTRNAGKYTIQNEGVISIAKFNKIAKRIKKEYGVDMFLVDRNNEQWSELFKRWQKEPLDGMWVDQPLNSRNYPGIKLDGPALYLFRGSTSRGFYEVTSYTVQHELFHLKMWHSIKELYPKNYLTKFHEIPDEIHETFVLSEFVKAKKYTKWSDQDILTDLKAFNENFARNMKLEDFEKFDLEIYLKNLK</sequence>
<protein>
    <recommendedName>
        <fullName evidence="3">Tox-MPTase4 domain-containing protein</fullName>
    </recommendedName>
</protein>
<evidence type="ECO:0000313" key="1">
    <source>
        <dbReference type="EMBL" id="OYQ48058.1"/>
    </source>
</evidence>
<comment type="caution">
    <text evidence="1">The sequence shown here is derived from an EMBL/GenBank/DDBJ whole genome shotgun (WGS) entry which is preliminary data.</text>
</comment>
<accession>A0A256A2S2</accession>
<name>A0A256A2S2_9FLAO</name>
<dbReference type="Proteomes" id="UP000216605">
    <property type="component" value="Unassembled WGS sequence"/>
</dbReference>
<gene>
    <name evidence="1" type="ORF">CHU92_00870</name>
</gene>